<name>A0ABZ2ZNC2_9BACI</name>
<dbReference type="GO" id="GO:0032259">
    <property type="term" value="P:methylation"/>
    <property type="evidence" value="ECO:0007669"/>
    <property type="project" value="UniProtKB-KW"/>
</dbReference>
<organism evidence="2 3">
    <name type="scientific">Cytobacillus pseudoceanisediminis</name>
    <dbReference type="NCBI Taxonomy" id="3051614"/>
    <lineage>
        <taxon>Bacteria</taxon>
        <taxon>Bacillati</taxon>
        <taxon>Bacillota</taxon>
        <taxon>Bacilli</taxon>
        <taxon>Bacillales</taxon>
        <taxon>Bacillaceae</taxon>
        <taxon>Cytobacillus</taxon>
    </lineage>
</organism>
<dbReference type="Gene3D" id="3.40.50.150">
    <property type="entry name" value="Vaccinia Virus protein VP39"/>
    <property type="match status" value="1"/>
</dbReference>
<evidence type="ECO:0000313" key="3">
    <source>
        <dbReference type="Proteomes" id="UP001472074"/>
    </source>
</evidence>
<dbReference type="InterPro" id="IPR029063">
    <property type="entry name" value="SAM-dependent_MTases_sf"/>
</dbReference>
<keyword evidence="3" id="KW-1185">Reference proteome</keyword>
<dbReference type="CDD" id="cd02440">
    <property type="entry name" value="AdoMet_MTases"/>
    <property type="match status" value="1"/>
</dbReference>
<accession>A0ABZ2ZNC2</accession>
<dbReference type="Proteomes" id="UP001472074">
    <property type="component" value="Chromosome"/>
</dbReference>
<protein>
    <submittedName>
        <fullName evidence="2">Class I SAM-dependent methyltransferase</fullName>
        <ecNumber evidence="2">2.1.-.-</ecNumber>
    </submittedName>
</protein>
<keyword evidence="2" id="KW-0808">Transferase</keyword>
<dbReference type="Pfam" id="PF13649">
    <property type="entry name" value="Methyltransf_25"/>
    <property type="match status" value="1"/>
</dbReference>
<dbReference type="EC" id="2.1.-.-" evidence="2"/>
<dbReference type="RefSeq" id="WP_254786563.1">
    <property type="nucleotide sequence ID" value="NZ_CP151651.1"/>
</dbReference>
<keyword evidence="2" id="KW-0489">Methyltransferase</keyword>
<sequence length="57" mass="6133">MIPIKNTYKISDIGAGTGYITVPAARATAGMVYALDIDGDMLDVIKSKVEKKKMEIS</sequence>
<proteinExistence type="predicted"/>
<dbReference type="GO" id="GO:0008168">
    <property type="term" value="F:methyltransferase activity"/>
    <property type="evidence" value="ECO:0007669"/>
    <property type="project" value="UniProtKB-KW"/>
</dbReference>
<dbReference type="InterPro" id="IPR041698">
    <property type="entry name" value="Methyltransf_25"/>
</dbReference>
<gene>
    <name evidence="2" type="ORF">AADC60_10950</name>
</gene>
<dbReference type="SUPFAM" id="SSF53335">
    <property type="entry name" value="S-adenosyl-L-methionine-dependent methyltransferases"/>
    <property type="match status" value="1"/>
</dbReference>
<evidence type="ECO:0000259" key="1">
    <source>
        <dbReference type="Pfam" id="PF13649"/>
    </source>
</evidence>
<dbReference type="EMBL" id="CP151651">
    <property type="protein sequence ID" value="WZP09620.1"/>
    <property type="molecule type" value="Genomic_DNA"/>
</dbReference>
<feature type="domain" description="Methyltransferase" evidence="1">
    <location>
        <begin position="11"/>
        <end position="56"/>
    </location>
</feature>
<reference evidence="2 3" key="1">
    <citation type="submission" date="2024-04" db="EMBL/GenBank/DDBJ databases">
        <title>Screening of coral probiotics and analysis of their probiotic properties.</title>
        <authorList>
            <person name="Wang S."/>
        </authorList>
    </citation>
    <scope>NUCLEOTIDE SEQUENCE [LARGE SCALE GENOMIC DNA]</scope>
    <source>
        <strain evidence="2 3">GXU-Z9</strain>
    </source>
</reference>
<evidence type="ECO:0000313" key="2">
    <source>
        <dbReference type="EMBL" id="WZP09620.1"/>
    </source>
</evidence>